<dbReference type="Proteomes" id="UP000664109">
    <property type="component" value="Unassembled WGS sequence"/>
</dbReference>
<evidence type="ECO:0000256" key="1">
    <source>
        <dbReference type="SAM" id="MobiDB-lite"/>
    </source>
</evidence>
<organism evidence="2 3">
    <name type="scientific">Streptomyces zhihengii</name>
    <dbReference type="NCBI Taxonomy" id="1818004"/>
    <lineage>
        <taxon>Bacteria</taxon>
        <taxon>Bacillati</taxon>
        <taxon>Actinomycetota</taxon>
        <taxon>Actinomycetes</taxon>
        <taxon>Kitasatosporales</taxon>
        <taxon>Streptomycetaceae</taxon>
        <taxon>Streptomyces</taxon>
    </lineage>
</organism>
<accession>A0ABS2UNY8</accession>
<comment type="caution">
    <text evidence="2">The sequence shown here is derived from an EMBL/GenBank/DDBJ whole genome shotgun (WGS) entry which is preliminary data.</text>
</comment>
<reference evidence="2 3" key="1">
    <citation type="journal article" date="2016" name="Arch. Microbiol.">
        <title>Streptomyces zhihengii sp. nov., isolated from rhizospheric soil of Psammosilene tunicoides.</title>
        <authorList>
            <person name="Huang M.J."/>
            <person name="Fei J.J."/>
            <person name="Salam N."/>
            <person name="Kim C.J."/>
            <person name="Hozzein W.N."/>
            <person name="Xiao M."/>
            <person name="Huang H.Q."/>
            <person name="Li W.J."/>
        </authorList>
    </citation>
    <scope>NUCLEOTIDE SEQUENCE [LARGE SCALE GENOMIC DNA]</scope>
    <source>
        <strain evidence="2 3">YIM T102</strain>
    </source>
</reference>
<evidence type="ECO:0000313" key="2">
    <source>
        <dbReference type="EMBL" id="MBM9619273.1"/>
    </source>
</evidence>
<sequence>MDEARPAPAVVREGAVREGVPGDVPDTEAVMTEQRERAGTVPEEFGQLVTEFRGLLERYPGADGFFALAYHPDGLGDGPERPGTMSTAGITQPVYECEKIEPGLQQCRRAPEQ</sequence>
<keyword evidence="3" id="KW-1185">Reference proteome</keyword>
<feature type="region of interest" description="Disordered" evidence="1">
    <location>
        <begin position="1"/>
        <end position="25"/>
    </location>
</feature>
<dbReference type="RefSeq" id="WP_205373430.1">
    <property type="nucleotide sequence ID" value="NZ_JAFEJA010000001.1"/>
</dbReference>
<name>A0ABS2UNY8_9ACTN</name>
<gene>
    <name evidence="2" type="ORF">JE024_11145</name>
</gene>
<proteinExistence type="predicted"/>
<protein>
    <submittedName>
        <fullName evidence="2">Uncharacterized protein</fullName>
    </submittedName>
</protein>
<dbReference type="EMBL" id="JAFEJA010000001">
    <property type="protein sequence ID" value="MBM9619273.1"/>
    <property type="molecule type" value="Genomic_DNA"/>
</dbReference>
<evidence type="ECO:0000313" key="3">
    <source>
        <dbReference type="Proteomes" id="UP000664109"/>
    </source>
</evidence>